<proteinExistence type="predicted"/>
<keyword evidence="1" id="KW-0812">Transmembrane</keyword>
<name>A0A6J5X893_PRUAR</name>
<dbReference type="EMBL" id="CAEKKB010000004">
    <property type="protein sequence ID" value="CAB4308727.1"/>
    <property type="molecule type" value="Genomic_DNA"/>
</dbReference>
<dbReference type="Proteomes" id="UP000507245">
    <property type="component" value="Unassembled WGS sequence"/>
</dbReference>
<sequence>MESTLHLHMLNYQRLVHLRVSQVEDVAESILVQLNRRQQVSAGCKGFVWCDDVDNTKGRKDIIFRDLQRMENNGSKDMVFQSIQLQVGDVLNLLEGIKEMLLIICILIVVNVVFNLVKK</sequence>
<keyword evidence="1" id="KW-1133">Transmembrane helix</keyword>
<keyword evidence="1" id="KW-0472">Membrane</keyword>
<dbReference type="AlphaFoldDB" id="A0A6J5X893"/>
<accession>A0A6J5X893</accession>
<protein>
    <submittedName>
        <fullName evidence="2">Uncharacterized protein</fullName>
    </submittedName>
</protein>
<gene>
    <name evidence="2" type="ORF">ORAREDHAP_LOCUS28517</name>
</gene>
<feature type="transmembrane region" description="Helical" evidence="1">
    <location>
        <begin position="100"/>
        <end position="117"/>
    </location>
</feature>
<organism evidence="2 3">
    <name type="scientific">Prunus armeniaca</name>
    <name type="common">Apricot</name>
    <name type="synonym">Armeniaca vulgaris</name>
    <dbReference type="NCBI Taxonomy" id="36596"/>
    <lineage>
        <taxon>Eukaryota</taxon>
        <taxon>Viridiplantae</taxon>
        <taxon>Streptophyta</taxon>
        <taxon>Embryophyta</taxon>
        <taxon>Tracheophyta</taxon>
        <taxon>Spermatophyta</taxon>
        <taxon>Magnoliopsida</taxon>
        <taxon>eudicotyledons</taxon>
        <taxon>Gunneridae</taxon>
        <taxon>Pentapetalae</taxon>
        <taxon>rosids</taxon>
        <taxon>fabids</taxon>
        <taxon>Rosales</taxon>
        <taxon>Rosaceae</taxon>
        <taxon>Amygdaloideae</taxon>
        <taxon>Amygdaleae</taxon>
        <taxon>Prunus</taxon>
    </lineage>
</organism>
<evidence type="ECO:0000313" key="3">
    <source>
        <dbReference type="Proteomes" id="UP000507245"/>
    </source>
</evidence>
<evidence type="ECO:0000256" key="1">
    <source>
        <dbReference type="SAM" id="Phobius"/>
    </source>
</evidence>
<evidence type="ECO:0000313" key="2">
    <source>
        <dbReference type="EMBL" id="CAB4308727.1"/>
    </source>
</evidence>
<reference evidence="3" key="1">
    <citation type="journal article" date="2020" name="Genome Biol.">
        <title>Gamete binning: chromosome-level and haplotype-resolved genome assembly enabled by high-throughput single-cell sequencing of gamete genomes.</title>
        <authorList>
            <person name="Campoy J.A."/>
            <person name="Sun H."/>
            <person name="Goel M."/>
            <person name="Jiao W.-B."/>
            <person name="Folz-Donahue K."/>
            <person name="Wang N."/>
            <person name="Rubio M."/>
            <person name="Liu C."/>
            <person name="Kukat C."/>
            <person name="Ruiz D."/>
            <person name="Huettel B."/>
            <person name="Schneeberger K."/>
        </authorList>
    </citation>
    <scope>NUCLEOTIDE SEQUENCE [LARGE SCALE GENOMIC DNA]</scope>
    <source>
        <strain evidence="3">cv. Rojo Pasion</strain>
    </source>
</reference>
<keyword evidence="3" id="KW-1185">Reference proteome</keyword>